<accession>A0AAV7NMV6</accession>
<dbReference type="Proteomes" id="UP001066276">
    <property type="component" value="Chromosome 8"/>
</dbReference>
<feature type="region of interest" description="Disordered" evidence="1">
    <location>
        <begin position="58"/>
        <end position="77"/>
    </location>
</feature>
<gene>
    <name evidence="2" type="ORF">NDU88_004506</name>
</gene>
<organism evidence="2 3">
    <name type="scientific">Pleurodeles waltl</name>
    <name type="common">Iberian ribbed newt</name>
    <dbReference type="NCBI Taxonomy" id="8319"/>
    <lineage>
        <taxon>Eukaryota</taxon>
        <taxon>Metazoa</taxon>
        <taxon>Chordata</taxon>
        <taxon>Craniata</taxon>
        <taxon>Vertebrata</taxon>
        <taxon>Euteleostomi</taxon>
        <taxon>Amphibia</taxon>
        <taxon>Batrachia</taxon>
        <taxon>Caudata</taxon>
        <taxon>Salamandroidea</taxon>
        <taxon>Salamandridae</taxon>
        <taxon>Pleurodelinae</taxon>
        <taxon>Pleurodeles</taxon>
    </lineage>
</organism>
<sequence length="119" mass="12606">MDGANKVVQVLKVLKDEGREDLLREAVLEQAWVGLRRLKRVSSEGVAAAVMACSSPTHPGKKFRQKSAAGQKVRVSPDRVSLEEQEMSLDSPAVSVPASQGGVLVCEACGSLDMAAGPF</sequence>
<evidence type="ECO:0000313" key="3">
    <source>
        <dbReference type="Proteomes" id="UP001066276"/>
    </source>
</evidence>
<protein>
    <submittedName>
        <fullName evidence="2">Uncharacterized protein</fullName>
    </submittedName>
</protein>
<keyword evidence="3" id="KW-1185">Reference proteome</keyword>
<name>A0AAV7NMV6_PLEWA</name>
<dbReference type="AlphaFoldDB" id="A0AAV7NMV6"/>
<dbReference type="EMBL" id="JANPWB010000012">
    <property type="protein sequence ID" value="KAJ1116290.1"/>
    <property type="molecule type" value="Genomic_DNA"/>
</dbReference>
<reference evidence="2" key="1">
    <citation type="journal article" date="2022" name="bioRxiv">
        <title>Sequencing and chromosome-scale assembly of the giantPleurodeles waltlgenome.</title>
        <authorList>
            <person name="Brown T."/>
            <person name="Elewa A."/>
            <person name="Iarovenko S."/>
            <person name="Subramanian E."/>
            <person name="Araus A.J."/>
            <person name="Petzold A."/>
            <person name="Susuki M."/>
            <person name="Suzuki K.-i.T."/>
            <person name="Hayashi T."/>
            <person name="Toyoda A."/>
            <person name="Oliveira C."/>
            <person name="Osipova E."/>
            <person name="Leigh N.D."/>
            <person name="Simon A."/>
            <person name="Yun M.H."/>
        </authorList>
    </citation>
    <scope>NUCLEOTIDE SEQUENCE</scope>
    <source>
        <strain evidence="2">20211129_DDA</strain>
        <tissue evidence="2">Liver</tissue>
    </source>
</reference>
<proteinExistence type="predicted"/>
<evidence type="ECO:0000313" key="2">
    <source>
        <dbReference type="EMBL" id="KAJ1116290.1"/>
    </source>
</evidence>
<evidence type="ECO:0000256" key="1">
    <source>
        <dbReference type="SAM" id="MobiDB-lite"/>
    </source>
</evidence>
<comment type="caution">
    <text evidence="2">The sequence shown here is derived from an EMBL/GenBank/DDBJ whole genome shotgun (WGS) entry which is preliminary data.</text>
</comment>